<evidence type="ECO:0000256" key="6">
    <source>
        <dbReference type="ARBA" id="ARBA00023077"/>
    </source>
</evidence>
<dbReference type="AlphaFoldDB" id="A0A5K7ZKB0"/>
<dbReference type="KEGG" id="dov:DSCO28_12510"/>
<keyword evidence="6 11" id="KW-0798">TonB box</keyword>
<dbReference type="InterPro" id="IPR039426">
    <property type="entry name" value="TonB-dep_rcpt-like"/>
</dbReference>
<dbReference type="InterPro" id="IPR036942">
    <property type="entry name" value="Beta-barrel_TonB_sf"/>
</dbReference>
<evidence type="ECO:0000256" key="7">
    <source>
        <dbReference type="ARBA" id="ARBA00023136"/>
    </source>
</evidence>
<evidence type="ECO:0000259" key="14">
    <source>
        <dbReference type="Pfam" id="PF07715"/>
    </source>
</evidence>
<dbReference type="PANTHER" id="PTHR30069">
    <property type="entry name" value="TONB-DEPENDENT OUTER MEMBRANE RECEPTOR"/>
    <property type="match status" value="1"/>
</dbReference>
<dbReference type="GO" id="GO:0009279">
    <property type="term" value="C:cell outer membrane"/>
    <property type="evidence" value="ECO:0007669"/>
    <property type="project" value="UniProtKB-SubCell"/>
</dbReference>
<evidence type="ECO:0000256" key="4">
    <source>
        <dbReference type="ARBA" id="ARBA00022692"/>
    </source>
</evidence>
<dbReference type="InterPro" id="IPR012910">
    <property type="entry name" value="Plug_dom"/>
</dbReference>
<evidence type="ECO:0000256" key="1">
    <source>
        <dbReference type="ARBA" id="ARBA00004571"/>
    </source>
</evidence>
<evidence type="ECO:0000313" key="16">
    <source>
        <dbReference type="Proteomes" id="UP000425960"/>
    </source>
</evidence>
<dbReference type="GO" id="GO:0044718">
    <property type="term" value="P:siderophore transmembrane transport"/>
    <property type="evidence" value="ECO:0007669"/>
    <property type="project" value="TreeGrafter"/>
</dbReference>
<feature type="domain" description="TonB-dependent receptor plug" evidence="14">
    <location>
        <begin position="45"/>
        <end position="148"/>
    </location>
</feature>
<dbReference type="Gene3D" id="2.40.170.20">
    <property type="entry name" value="TonB-dependent receptor, beta-barrel domain"/>
    <property type="match status" value="1"/>
</dbReference>
<evidence type="ECO:0000256" key="2">
    <source>
        <dbReference type="ARBA" id="ARBA00022448"/>
    </source>
</evidence>
<dbReference type="Pfam" id="PF07715">
    <property type="entry name" value="Plug"/>
    <property type="match status" value="1"/>
</dbReference>
<dbReference type="SUPFAM" id="SSF56935">
    <property type="entry name" value="Porins"/>
    <property type="match status" value="1"/>
</dbReference>
<keyword evidence="2 10" id="KW-0813">Transport</keyword>
<gene>
    <name evidence="15" type="primary">chuA</name>
    <name evidence="15" type="ORF">DSCO28_12510</name>
</gene>
<dbReference type="PROSITE" id="PS52016">
    <property type="entry name" value="TONB_DEPENDENT_REC_3"/>
    <property type="match status" value="1"/>
</dbReference>
<evidence type="ECO:0000256" key="3">
    <source>
        <dbReference type="ARBA" id="ARBA00022452"/>
    </source>
</evidence>
<protein>
    <submittedName>
        <fullName evidence="15">Ligand-gated channel</fullName>
    </submittedName>
</protein>
<comment type="similarity">
    <text evidence="10 11">Belongs to the TonB-dependent receptor family.</text>
</comment>
<feature type="signal peptide" evidence="12">
    <location>
        <begin position="1"/>
        <end position="21"/>
    </location>
</feature>
<dbReference type="Pfam" id="PF00593">
    <property type="entry name" value="TonB_dep_Rec_b-barrel"/>
    <property type="match status" value="1"/>
</dbReference>
<keyword evidence="8" id="KW-0675">Receptor</keyword>
<name>A0A5K7ZKB0_9BACT</name>
<dbReference type="Proteomes" id="UP000425960">
    <property type="component" value="Chromosome"/>
</dbReference>
<evidence type="ECO:0000256" key="11">
    <source>
        <dbReference type="RuleBase" id="RU003357"/>
    </source>
</evidence>
<keyword evidence="5 12" id="KW-0732">Signal</keyword>
<evidence type="ECO:0000256" key="10">
    <source>
        <dbReference type="PROSITE-ProRule" id="PRU01360"/>
    </source>
</evidence>
<keyword evidence="3 10" id="KW-1134">Transmembrane beta strand</keyword>
<evidence type="ECO:0000256" key="9">
    <source>
        <dbReference type="ARBA" id="ARBA00023237"/>
    </source>
</evidence>
<organism evidence="15 16">
    <name type="scientific">Desulfosarcina ovata subsp. sediminis</name>
    <dbReference type="NCBI Taxonomy" id="885957"/>
    <lineage>
        <taxon>Bacteria</taxon>
        <taxon>Pseudomonadati</taxon>
        <taxon>Thermodesulfobacteriota</taxon>
        <taxon>Desulfobacteria</taxon>
        <taxon>Desulfobacterales</taxon>
        <taxon>Desulfosarcinaceae</taxon>
        <taxon>Desulfosarcina</taxon>
    </lineage>
</organism>
<dbReference type="EMBL" id="AP021876">
    <property type="protein sequence ID" value="BBO80685.1"/>
    <property type="molecule type" value="Genomic_DNA"/>
</dbReference>
<dbReference type="Gene3D" id="2.170.130.10">
    <property type="entry name" value="TonB-dependent receptor, plug domain"/>
    <property type="match status" value="1"/>
</dbReference>
<proteinExistence type="inferred from homology"/>
<keyword evidence="7 10" id="KW-0472">Membrane</keyword>
<dbReference type="InterPro" id="IPR000531">
    <property type="entry name" value="Beta-barrel_TonB"/>
</dbReference>
<evidence type="ECO:0000259" key="13">
    <source>
        <dbReference type="Pfam" id="PF00593"/>
    </source>
</evidence>
<comment type="subcellular location">
    <subcellularLocation>
        <location evidence="1 10">Cell outer membrane</location>
        <topology evidence="1 10">Multi-pass membrane protein</topology>
    </subcellularLocation>
</comment>
<feature type="domain" description="TonB-dependent receptor-like beta-barrel" evidence="13">
    <location>
        <begin position="218"/>
        <end position="651"/>
    </location>
</feature>
<keyword evidence="9 10" id="KW-0998">Cell outer membrane</keyword>
<feature type="chain" id="PRO_5024304582" evidence="12">
    <location>
        <begin position="22"/>
        <end position="697"/>
    </location>
</feature>
<accession>A0A5K7ZKB0</accession>
<evidence type="ECO:0000256" key="8">
    <source>
        <dbReference type="ARBA" id="ARBA00023170"/>
    </source>
</evidence>
<keyword evidence="4 10" id="KW-0812">Transmembrane</keyword>
<evidence type="ECO:0000256" key="5">
    <source>
        <dbReference type="ARBA" id="ARBA00022729"/>
    </source>
</evidence>
<evidence type="ECO:0000313" key="15">
    <source>
        <dbReference type="EMBL" id="BBO80685.1"/>
    </source>
</evidence>
<dbReference type="PANTHER" id="PTHR30069:SF29">
    <property type="entry name" value="HEMOGLOBIN AND HEMOGLOBIN-HAPTOGLOBIN-BINDING PROTEIN 1-RELATED"/>
    <property type="match status" value="1"/>
</dbReference>
<dbReference type="RefSeq" id="WP_155321569.1">
    <property type="nucleotide sequence ID" value="NZ_AP021876.1"/>
</dbReference>
<dbReference type="CDD" id="cd01347">
    <property type="entry name" value="ligand_gated_channel"/>
    <property type="match status" value="1"/>
</dbReference>
<dbReference type="InterPro" id="IPR037066">
    <property type="entry name" value="Plug_dom_sf"/>
</dbReference>
<sequence>MKRCLFFLILGGLLWPALGLAEDGREADHKLDEIVVTSTRKSKAVDTPASLSIITAEELEDMGAKNIVEALSKIPGVVDSSSKSQSVVIRGNKSAMAGGPVLLMDGVPLKLGDYRYSEFDFIPVNQIERIEVLRSAGIAYGPGAARGVINVITKKSKSEGIHGDVSASYGSWDTHNENMSLQGMRNKVDYLINAENYHTDGYEEEEENRQSVLGRLGYNLSDQSRIGLRVNHVDYDNQTAEGLKKYQWQLDNYRREIHFPKSETDSDLLWHNEKDEKNTTVALEFSHKAEKKFFDSSFSWATYEKDFRRTYAIYDSPTSVYYEDSDQDTYALTMSGGYHFDFGSVSYTPTIGIDYEDIDNTVGRIYPYYPTKNTDTYNFDLQEKTYGVFWDNNLRFNEKWGLDAGIRFDRTEVEFQDKVPNIVDEDRDMFSYSIAPSYHFNDQAMIYASVGRNYWFPTPRYYAWAVEKGGSLNPVEDLEPEEVLTYELGYKHLFNKAFNINATIYYSEYKDKFGSVYDENDDSCGQGNIGDAEAKGIEIEADGRLCQYFGYRVAATYQDIEWTSGTASVYIHPDNTRDYTADISGKQIYWVPEISGVIGLDFYPMAGLKISMDINYIGERYVDYLNQIEYPDKTTFDARASYTWKAWKVWVLGKNIFDEDLEYASNSSGKLNSDGEPNNAYYVQNGAYVEAGISYHF</sequence>
<evidence type="ECO:0000256" key="12">
    <source>
        <dbReference type="SAM" id="SignalP"/>
    </source>
</evidence>
<reference evidence="15 16" key="1">
    <citation type="submission" date="2019-11" db="EMBL/GenBank/DDBJ databases">
        <title>Comparative genomics of hydrocarbon-degrading Desulfosarcina strains.</title>
        <authorList>
            <person name="Watanabe M."/>
            <person name="Kojima H."/>
            <person name="Fukui M."/>
        </authorList>
    </citation>
    <scope>NUCLEOTIDE SEQUENCE [LARGE SCALE GENOMIC DNA]</scope>
    <source>
        <strain evidence="15 16">28bB2T</strain>
    </source>
</reference>
<dbReference type="GO" id="GO:0015344">
    <property type="term" value="F:siderophore uptake transmembrane transporter activity"/>
    <property type="evidence" value="ECO:0007669"/>
    <property type="project" value="TreeGrafter"/>
</dbReference>